<dbReference type="InterPro" id="IPR035958">
    <property type="entry name" value="SecB-like_sf"/>
</dbReference>
<organism evidence="1 2">
    <name type="scientific">Corynebacterium appendicis CIP 107643</name>
    <dbReference type="NCBI Taxonomy" id="1161099"/>
    <lineage>
        <taxon>Bacteria</taxon>
        <taxon>Bacillati</taxon>
        <taxon>Actinomycetota</taxon>
        <taxon>Actinomycetes</taxon>
        <taxon>Mycobacteriales</taxon>
        <taxon>Corynebacteriaceae</taxon>
        <taxon>Corynebacterium</taxon>
    </lineage>
</organism>
<name>A0A1N7J225_9CORY</name>
<evidence type="ECO:0000313" key="1">
    <source>
        <dbReference type="EMBL" id="SIS43271.1"/>
    </source>
</evidence>
<dbReference type="RefSeq" id="WP_076598767.1">
    <property type="nucleotide sequence ID" value="NZ_CP046976.1"/>
</dbReference>
<evidence type="ECO:0000313" key="2">
    <source>
        <dbReference type="Proteomes" id="UP000186292"/>
    </source>
</evidence>
<accession>A0A1N7J225</accession>
<protein>
    <submittedName>
        <fullName evidence="1">Preprotein translocase subunit SecB</fullName>
    </submittedName>
</protein>
<gene>
    <name evidence="1" type="ORF">SAMN05444817_103151</name>
</gene>
<dbReference type="EMBL" id="FTOF01000003">
    <property type="protein sequence ID" value="SIS43271.1"/>
    <property type="molecule type" value="Genomic_DNA"/>
</dbReference>
<sequence>MAKEIDHAALRVRAGAIAGTSNLFDVRLAQSNVGLNRVPAPTAQLNVDVEMSPSASISLDDDEAGLLLVNVEFHVRIADTGENAEPVAEVECAFVAAFESHPDSEPSGDELEAFAETTGLFAVYPYAREYISDVTRRMGLPALVLDLLKR</sequence>
<dbReference type="SUPFAM" id="SSF54611">
    <property type="entry name" value="SecB-like"/>
    <property type="match status" value="1"/>
</dbReference>
<dbReference type="STRING" id="1161099.SAMN05444817_103151"/>
<dbReference type="OrthoDB" id="5197361at2"/>
<dbReference type="AlphaFoldDB" id="A0A1N7J225"/>
<keyword evidence="2" id="KW-1185">Reference proteome</keyword>
<dbReference type="Gene3D" id="3.10.420.10">
    <property type="entry name" value="SecB-like"/>
    <property type="match status" value="1"/>
</dbReference>
<dbReference type="Proteomes" id="UP000186292">
    <property type="component" value="Unassembled WGS sequence"/>
</dbReference>
<proteinExistence type="predicted"/>
<reference evidence="2" key="1">
    <citation type="submission" date="2017-01" db="EMBL/GenBank/DDBJ databases">
        <authorList>
            <person name="Varghese N."/>
            <person name="Submissions S."/>
        </authorList>
    </citation>
    <scope>NUCLEOTIDE SEQUENCE [LARGE SCALE GENOMIC DNA]</scope>
    <source>
        <strain evidence="2">DSM 44531</strain>
    </source>
</reference>